<feature type="compositionally biased region" description="Basic and acidic residues" evidence="1">
    <location>
        <begin position="41"/>
        <end position="54"/>
    </location>
</feature>
<dbReference type="Gramene" id="ONK68512">
    <property type="protein sequence ID" value="ONK68512"/>
    <property type="gene ID" value="A4U43_C05F12610"/>
</dbReference>
<dbReference type="Proteomes" id="UP000243459">
    <property type="component" value="Chromosome 5"/>
</dbReference>
<accession>A0A5P1ER74</accession>
<organism evidence="2 3">
    <name type="scientific">Asparagus officinalis</name>
    <name type="common">Garden asparagus</name>
    <dbReference type="NCBI Taxonomy" id="4686"/>
    <lineage>
        <taxon>Eukaryota</taxon>
        <taxon>Viridiplantae</taxon>
        <taxon>Streptophyta</taxon>
        <taxon>Embryophyta</taxon>
        <taxon>Tracheophyta</taxon>
        <taxon>Spermatophyta</taxon>
        <taxon>Magnoliopsida</taxon>
        <taxon>Liliopsida</taxon>
        <taxon>Asparagales</taxon>
        <taxon>Asparagaceae</taxon>
        <taxon>Asparagoideae</taxon>
        <taxon>Asparagus</taxon>
    </lineage>
</organism>
<feature type="region of interest" description="Disordered" evidence="1">
    <location>
        <begin position="1"/>
        <end position="54"/>
    </location>
</feature>
<feature type="compositionally biased region" description="Polar residues" evidence="1">
    <location>
        <begin position="1"/>
        <end position="14"/>
    </location>
</feature>
<protein>
    <submittedName>
        <fullName evidence="2">Uncharacterized protein</fullName>
    </submittedName>
</protein>
<reference evidence="3" key="1">
    <citation type="journal article" date="2017" name="Nat. Commun.">
        <title>The asparagus genome sheds light on the origin and evolution of a young Y chromosome.</title>
        <authorList>
            <person name="Harkess A."/>
            <person name="Zhou J."/>
            <person name="Xu C."/>
            <person name="Bowers J.E."/>
            <person name="Van der Hulst R."/>
            <person name="Ayyampalayam S."/>
            <person name="Mercati F."/>
            <person name="Riccardi P."/>
            <person name="McKain M.R."/>
            <person name="Kakrana A."/>
            <person name="Tang H."/>
            <person name="Ray J."/>
            <person name="Groenendijk J."/>
            <person name="Arikit S."/>
            <person name="Mathioni S.M."/>
            <person name="Nakano M."/>
            <person name="Shan H."/>
            <person name="Telgmann-Rauber A."/>
            <person name="Kanno A."/>
            <person name="Yue Z."/>
            <person name="Chen H."/>
            <person name="Li W."/>
            <person name="Chen Y."/>
            <person name="Xu X."/>
            <person name="Zhang Y."/>
            <person name="Luo S."/>
            <person name="Chen H."/>
            <person name="Gao J."/>
            <person name="Mao Z."/>
            <person name="Pires J.C."/>
            <person name="Luo M."/>
            <person name="Kudrna D."/>
            <person name="Wing R.A."/>
            <person name="Meyers B.C."/>
            <person name="Yi K."/>
            <person name="Kong H."/>
            <person name="Lavrijsen P."/>
            <person name="Sunseri F."/>
            <person name="Falavigna A."/>
            <person name="Ye Y."/>
            <person name="Leebens-Mack J.H."/>
            <person name="Chen G."/>
        </authorList>
    </citation>
    <scope>NUCLEOTIDE SEQUENCE [LARGE SCALE GENOMIC DNA]</scope>
    <source>
        <strain evidence="3">cv. DH0086</strain>
    </source>
</reference>
<dbReference type="EMBL" id="CM007385">
    <property type="protein sequence ID" value="ONK68512.1"/>
    <property type="molecule type" value="Genomic_DNA"/>
</dbReference>
<gene>
    <name evidence="2" type="ORF">A4U43_C05F12610</name>
</gene>
<proteinExistence type="predicted"/>
<evidence type="ECO:0000313" key="3">
    <source>
        <dbReference type="Proteomes" id="UP000243459"/>
    </source>
</evidence>
<sequence length="149" mass="16571">MSPSPISSSATIESALQPHHLRQSLRIPRDGEEAIGEMDGEERGEGVEEKEGEVEHIKPMRSIVVGGKGRLREDMDGFGDGLWSARGVEGADQALDDWNQLVIKIVASLVGVLDLMNFLFLDFPQSRVSSTERSNYFSSNRRFPVVEKR</sequence>
<dbReference type="AlphaFoldDB" id="A0A5P1ER74"/>
<evidence type="ECO:0000256" key="1">
    <source>
        <dbReference type="SAM" id="MobiDB-lite"/>
    </source>
</evidence>
<keyword evidence="3" id="KW-1185">Reference proteome</keyword>
<evidence type="ECO:0000313" key="2">
    <source>
        <dbReference type="EMBL" id="ONK68512.1"/>
    </source>
</evidence>
<name>A0A5P1ER74_ASPOF</name>